<dbReference type="EMBL" id="VTPC01090162">
    <property type="protein sequence ID" value="KAF2884504.1"/>
    <property type="molecule type" value="Genomic_DNA"/>
</dbReference>
<gene>
    <name evidence="1" type="ORF">ILUMI_21678</name>
</gene>
<comment type="caution">
    <text evidence="1">The sequence shown here is derived from an EMBL/GenBank/DDBJ whole genome shotgun (WGS) entry which is preliminary data.</text>
</comment>
<evidence type="ECO:0000313" key="1">
    <source>
        <dbReference type="EMBL" id="KAF2884504.1"/>
    </source>
</evidence>
<sequence>MESVGLPAKKIYFLVDVFQSGLGWIFFGKADPGRLMVVVATEYATRWAETKALADGTVKHVAKFVFEQAPSNYGLGHCVSQDFKMAKGVAAEVFKRDLEHLSTK</sequence>
<dbReference type="Proteomes" id="UP000801492">
    <property type="component" value="Unassembled WGS sequence"/>
</dbReference>
<name>A0A8K0G3H9_IGNLU</name>
<protein>
    <submittedName>
        <fullName evidence="1">Uncharacterized protein</fullName>
    </submittedName>
</protein>
<proteinExistence type="predicted"/>
<accession>A0A8K0G3H9</accession>
<keyword evidence="2" id="KW-1185">Reference proteome</keyword>
<reference evidence="1" key="1">
    <citation type="submission" date="2019-08" db="EMBL/GenBank/DDBJ databases">
        <title>The genome of the North American firefly Photinus pyralis.</title>
        <authorList>
            <consortium name="Photinus pyralis genome working group"/>
            <person name="Fallon T.R."/>
            <person name="Sander Lower S.E."/>
            <person name="Weng J.-K."/>
        </authorList>
    </citation>
    <scope>NUCLEOTIDE SEQUENCE</scope>
    <source>
        <strain evidence="1">TRF0915ILg1</strain>
        <tissue evidence="1">Whole body</tissue>
    </source>
</reference>
<organism evidence="1 2">
    <name type="scientific">Ignelater luminosus</name>
    <name type="common">Cucubano</name>
    <name type="synonym">Pyrophorus luminosus</name>
    <dbReference type="NCBI Taxonomy" id="2038154"/>
    <lineage>
        <taxon>Eukaryota</taxon>
        <taxon>Metazoa</taxon>
        <taxon>Ecdysozoa</taxon>
        <taxon>Arthropoda</taxon>
        <taxon>Hexapoda</taxon>
        <taxon>Insecta</taxon>
        <taxon>Pterygota</taxon>
        <taxon>Neoptera</taxon>
        <taxon>Endopterygota</taxon>
        <taxon>Coleoptera</taxon>
        <taxon>Polyphaga</taxon>
        <taxon>Elateriformia</taxon>
        <taxon>Elateroidea</taxon>
        <taxon>Elateridae</taxon>
        <taxon>Agrypninae</taxon>
        <taxon>Pyrophorini</taxon>
        <taxon>Ignelater</taxon>
    </lineage>
</organism>
<evidence type="ECO:0000313" key="2">
    <source>
        <dbReference type="Proteomes" id="UP000801492"/>
    </source>
</evidence>
<dbReference type="AlphaFoldDB" id="A0A8K0G3H9"/>